<evidence type="ECO:0000313" key="2">
    <source>
        <dbReference type="Proteomes" id="UP001642487"/>
    </source>
</evidence>
<keyword evidence="2" id="KW-1185">Reference proteome</keyword>
<organism evidence="1 2">
    <name type="scientific">Citrullus colocynthis</name>
    <name type="common">colocynth</name>
    <dbReference type="NCBI Taxonomy" id="252529"/>
    <lineage>
        <taxon>Eukaryota</taxon>
        <taxon>Viridiplantae</taxon>
        <taxon>Streptophyta</taxon>
        <taxon>Embryophyta</taxon>
        <taxon>Tracheophyta</taxon>
        <taxon>Spermatophyta</taxon>
        <taxon>Magnoliopsida</taxon>
        <taxon>eudicotyledons</taxon>
        <taxon>Gunneridae</taxon>
        <taxon>Pentapetalae</taxon>
        <taxon>rosids</taxon>
        <taxon>fabids</taxon>
        <taxon>Cucurbitales</taxon>
        <taxon>Cucurbitaceae</taxon>
        <taxon>Benincaseae</taxon>
        <taxon>Citrullus</taxon>
    </lineage>
</organism>
<dbReference type="Proteomes" id="UP001642487">
    <property type="component" value="Chromosome 5"/>
</dbReference>
<dbReference type="EMBL" id="OZ021739">
    <property type="protein sequence ID" value="CAK9322333.1"/>
    <property type="molecule type" value="Genomic_DNA"/>
</dbReference>
<accession>A0ABP0YP87</accession>
<sequence>MEKGEKLLRYKLREQNTQRNLRRLRSSDHEVPERRYTDTLLFFTVFSHSDRRFQLLKFVGLLCFSGDQLVGKDELL</sequence>
<name>A0ABP0YP87_9ROSI</name>
<gene>
    <name evidence="1" type="ORF">CITCOLO1_LOCUS14478</name>
</gene>
<proteinExistence type="predicted"/>
<protein>
    <submittedName>
        <fullName evidence="1">Uncharacterized protein</fullName>
    </submittedName>
</protein>
<evidence type="ECO:0000313" key="1">
    <source>
        <dbReference type="EMBL" id="CAK9322333.1"/>
    </source>
</evidence>
<reference evidence="1 2" key="1">
    <citation type="submission" date="2024-03" db="EMBL/GenBank/DDBJ databases">
        <authorList>
            <person name="Gkanogiannis A."/>
            <person name="Becerra Lopez-Lavalle L."/>
        </authorList>
    </citation>
    <scope>NUCLEOTIDE SEQUENCE [LARGE SCALE GENOMIC DNA]</scope>
</reference>